<dbReference type="NCBIfam" id="NF004199">
    <property type="entry name" value="PRK05653.1-4"/>
    <property type="match status" value="1"/>
</dbReference>
<dbReference type="PRINTS" id="PR00080">
    <property type="entry name" value="SDRFAMILY"/>
</dbReference>
<evidence type="ECO:0000259" key="15">
    <source>
        <dbReference type="SMART" id="SM00822"/>
    </source>
</evidence>
<dbReference type="PRINTS" id="PR00081">
    <property type="entry name" value="GDHRDH"/>
</dbReference>
<evidence type="ECO:0000256" key="13">
    <source>
        <dbReference type="PIRSR" id="PIRSR611284-2"/>
    </source>
</evidence>
<feature type="binding site" evidence="13">
    <location>
        <begin position="62"/>
        <end position="63"/>
    </location>
    <ligand>
        <name>NADP(+)</name>
        <dbReference type="ChEBI" id="CHEBI:58349"/>
    </ligand>
</feature>
<dbReference type="InterPro" id="IPR011284">
    <property type="entry name" value="3oxo_ACP_reduc"/>
</dbReference>
<protein>
    <recommendedName>
        <fullName evidence="14">3-oxoacyl-[acyl-carrier-protein] reductase</fullName>
        <ecNumber evidence="14">1.1.1.100</ecNumber>
    </recommendedName>
</protein>
<feature type="active site" description="Proton acceptor" evidence="12">
    <location>
        <position position="154"/>
    </location>
</feature>
<dbReference type="STRING" id="29364.SAMN04487772_11310"/>
<dbReference type="FunFam" id="3.40.50.720:FF:000037">
    <property type="entry name" value="3-oxoacyl-[acyl-carrier-protein] reductase FabG"/>
    <property type="match status" value="1"/>
</dbReference>
<evidence type="ECO:0000256" key="3">
    <source>
        <dbReference type="ARBA" id="ARBA00006484"/>
    </source>
</evidence>
<keyword evidence="10" id="KW-0753">Steroid metabolism</keyword>
<comment type="catalytic activity">
    <reaction evidence="11 14">
        <text>a (3R)-hydroxyacyl-[ACP] + NADP(+) = a 3-oxoacyl-[ACP] + NADPH + H(+)</text>
        <dbReference type="Rhea" id="RHEA:17397"/>
        <dbReference type="Rhea" id="RHEA-COMP:9916"/>
        <dbReference type="Rhea" id="RHEA-COMP:9945"/>
        <dbReference type="ChEBI" id="CHEBI:15378"/>
        <dbReference type="ChEBI" id="CHEBI:57783"/>
        <dbReference type="ChEBI" id="CHEBI:58349"/>
        <dbReference type="ChEBI" id="CHEBI:78776"/>
        <dbReference type="ChEBI" id="CHEBI:78827"/>
        <dbReference type="EC" id="1.1.1.100"/>
    </reaction>
</comment>
<evidence type="ECO:0000313" key="16">
    <source>
        <dbReference type="EMBL" id="SET27444.1"/>
    </source>
</evidence>
<evidence type="ECO:0000256" key="10">
    <source>
        <dbReference type="ARBA" id="ARBA00023221"/>
    </source>
</evidence>
<comment type="function">
    <text evidence="1 14">Catalyzes the NADPH-dependent reduction of beta-ketoacyl-ACP substrates to beta-hydroxyacyl-ACP products, the first reductive step in the elongation cycle of fatty acid biosynthesis.</text>
</comment>
<feature type="binding site" evidence="13">
    <location>
        <position position="89"/>
    </location>
    <ligand>
        <name>NADP(+)</name>
        <dbReference type="ChEBI" id="CHEBI:58349"/>
    </ligand>
</feature>
<dbReference type="Proteomes" id="UP000199800">
    <property type="component" value="Unassembled WGS sequence"/>
</dbReference>
<proteinExistence type="inferred from homology"/>
<dbReference type="NCBIfam" id="NF009466">
    <property type="entry name" value="PRK12826.1-2"/>
    <property type="match status" value="1"/>
</dbReference>
<sequence length="246" mass="26019">MFKEKVALVTGASRGIGRAIAMQLAAKGAKVIVNYAGNQAAADAVVKEINEQGGEAFAYQCNVNDFTAVKEMIDYIVKEYGAIDILVNNAGITKDNLLLKMSEQDFDSVMDVNLKGCFHTCKHVLRPMLKNRGGRIINITSVVGVTGNSGQANYSASKAGIIGFTKSVAKEVAAKGITVNAVAPGFIQTDMTDVLSESVKNDITNSLPMKRIGAPEDVANAVCFLASDDASYITGQVLEVNGGMNM</sequence>
<dbReference type="NCBIfam" id="NF004197">
    <property type="entry name" value="PRK05653.1-1"/>
    <property type="match status" value="1"/>
</dbReference>
<dbReference type="InterPro" id="IPR036291">
    <property type="entry name" value="NAD(P)-bd_dom_sf"/>
</dbReference>
<organism evidence="16 17">
    <name type="scientific">[Clostridium] polysaccharolyticum</name>
    <dbReference type="NCBI Taxonomy" id="29364"/>
    <lineage>
        <taxon>Bacteria</taxon>
        <taxon>Bacillati</taxon>
        <taxon>Bacillota</taxon>
        <taxon>Clostridia</taxon>
        <taxon>Lachnospirales</taxon>
        <taxon>Lachnospiraceae</taxon>
    </lineage>
</organism>
<evidence type="ECO:0000256" key="2">
    <source>
        <dbReference type="ARBA" id="ARBA00005194"/>
    </source>
</evidence>
<dbReference type="Pfam" id="PF13561">
    <property type="entry name" value="adh_short_C2"/>
    <property type="match status" value="1"/>
</dbReference>
<keyword evidence="5 14" id="KW-0276">Fatty acid metabolism</keyword>
<keyword evidence="6 13" id="KW-0521">NADP</keyword>
<dbReference type="NCBIfam" id="NF004198">
    <property type="entry name" value="PRK05653.1-3"/>
    <property type="match status" value="1"/>
</dbReference>
<evidence type="ECO:0000256" key="12">
    <source>
        <dbReference type="PIRSR" id="PIRSR611284-1"/>
    </source>
</evidence>
<dbReference type="RefSeq" id="WP_092477996.1">
    <property type="nucleotide sequence ID" value="NZ_FOHN01000013.1"/>
</dbReference>
<dbReference type="UniPathway" id="UPA00094"/>
<evidence type="ECO:0000256" key="6">
    <source>
        <dbReference type="ARBA" id="ARBA00022857"/>
    </source>
</evidence>
<comment type="subunit">
    <text evidence="14">Homotetramer.</text>
</comment>
<dbReference type="GO" id="GO:0051287">
    <property type="term" value="F:NAD binding"/>
    <property type="evidence" value="ECO:0007669"/>
    <property type="project" value="UniProtKB-UniRule"/>
</dbReference>
<dbReference type="NCBIfam" id="NF047420">
    <property type="entry name" value="EF_P_mod_YmfI"/>
    <property type="match status" value="1"/>
</dbReference>
<dbReference type="Gene3D" id="3.40.50.720">
    <property type="entry name" value="NAD(P)-binding Rossmann-like Domain"/>
    <property type="match status" value="1"/>
</dbReference>
<dbReference type="NCBIfam" id="NF005559">
    <property type="entry name" value="PRK07231.1"/>
    <property type="match status" value="1"/>
</dbReference>
<keyword evidence="7 14" id="KW-0560">Oxidoreductase</keyword>
<dbReference type="CDD" id="cd05333">
    <property type="entry name" value="BKR_SDR_c"/>
    <property type="match status" value="1"/>
</dbReference>
<dbReference type="EMBL" id="FOHN01000013">
    <property type="protein sequence ID" value="SET27444.1"/>
    <property type="molecule type" value="Genomic_DNA"/>
</dbReference>
<accession>A0A1I0D740</accession>
<dbReference type="NCBIfam" id="TIGR01830">
    <property type="entry name" value="3oxo_ACP_reduc"/>
    <property type="match status" value="1"/>
</dbReference>
<keyword evidence="4 14" id="KW-0444">Lipid biosynthesis</keyword>
<dbReference type="SMART" id="SM00822">
    <property type="entry name" value="PKS_KR"/>
    <property type="match status" value="1"/>
</dbReference>
<name>A0A1I0D740_9FIRM</name>
<reference evidence="16 17" key="1">
    <citation type="submission" date="2016-10" db="EMBL/GenBank/DDBJ databases">
        <authorList>
            <person name="de Groot N.N."/>
        </authorList>
    </citation>
    <scope>NUCLEOTIDE SEQUENCE [LARGE SCALE GENOMIC DNA]</scope>
    <source>
        <strain evidence="16 17">DSM 1801</strain>
    </source>
</reference>
<dbReference type="PROSITE" id="PS00061">
    <property type="entry name" value="ADH_SHORT"/>
    <property type="match status" value="1"/>
</dbReference>
<evidence type="ECO:0000256" key="7">
    <source>
        <dbReference type="ARBA" id="ARBA00023002"/>
    </source>
</evidence>
<dbReference type="InterPro" id="IPR020904">
    <property type="entry name" value="Sc_DH/Rdtase_CS"/>
</dbReference>
<keyword evidence="9 14" id="KW-0275">Fatty acid biosynthesis</keyword>
<dbReference type="PANTHER" id="PTHR42879:SF2">
    <property type="entry name" value="3-OXOACYL-[ACYL-CARRIER-PROTEIN] REDUCTASE FABG"/>
    <property type="match status" value="1"/>
</dbReference>
<evidence type="ECO:0000256" key="9">
    <source>
        <dbReference type="ARBA" id="ARBA00023160"/>
    </source>
</evidence>
<comment type="similarity">
    <text evidence="3 14">Belongs to the short-chain dehydrogenases/reductases (SDR) family.</text>
</comment>
<dbReference type="AlphaFoldDB" id="A0A1I0D740"/>
<comment type="pathway">
    <text evidence="2 14">Lipid metabolism; fatty acid biosynthesis.</text>
</comment>
<dbReference type="PANTHER" id="PTHR42879">
    <property type="entry name" value="3-OXOACYL-(ACYL-CARRIER-PROTEIN) REDUCTASE"/>
    <property type="match status" value="1"/>
</dbReference>
<evidence type="ECO:0000256" key="4">
    <source>
        <dbReference type="ARBA" id="ARBA00022516"/>
    </source>
</evidence>
<feature type="binding site" evidence="13">
    <location>
        <position position="187"/>
    </location>
    <ligand>
        <name>NADP(+)</name>
        <dbReference type="ChEBI" id="CHEBI:58349"/>
    </ligand>
</feature>
<dbReference type="InterPro" id="IPR050259">
    <property type="entry name" value="SDR"/>
</dbReference>
<evidence type="ECO:0000256" key="5">
    <source>
        <dbReference type="ARBA" id="ARBA00022832"/>
    </source>
</evidence>
<evidence type="ECO:0000256" key="8">
    <source>
        <dbReference type="ARBA" id="ARBA00023098"/>
    </source>
</evidence>
<dbReference type="SUPFAM" id="SSF51735">
    <property type="entry name" value="NAD(P)-binding Rossmann-fold domains"/>
    <property type="match status" value="1"/>
</dbReference>
<evidence type="ECO:0000313" key="17">
    <source>
        <dbReference type="Proteomes" id="UP000199800"/>
    </source>
</evidence>
<dbReference type="InterPro" id="IPR002347">
    <property type="entry name" value="SDR_fam"/>
</dbReference>
<gene>
    <name evidence="16" type="ORF">SAMN04487772_11310</name>
</gene>
<dbReference type="GO" id="GO:0008202">
    <property type="term" value="P:steroid metabolic process"/>
    <property type="evidence" value="ECO:0007669"/>
    <property type="project" value="UniProtKB-KW"/>
</dbReference>
<dbReference type="NCBIfam" id="NF009464">
    <property type="entry name" value="PRK12824.1"/>
    <property type="match status" value="1"/>
</dbReference>
<evidence type="ECO:0000256" key="14">
    <source>
        <dbReference type="RuleBase" id="RU366074"/>
    </source>
</evidence>
<dbReference type="InterPro" id="IPR057326">
    <property type="entry name" value="KR_dom"/>
</dbReference>
<evidence type="ECO:0000256" key="11">
    <source>
        <dbReference type="ARBA" id="ARBA00048508"/>
    </source>
</evidence>
<dbReference type="EC" id="1.1.1.100" evidence="14"/>
<feature type="binding site" evidence="13">
    <location>
        <begin position="154"/>
        <end position="158"/>
    </location>
    <ligand>
        <name>NADP(+)</name>
        <dbReference type="ChEBI" id="CHEBI:58349"/>
    </ligand>
</feature>
<dbReference type="NCBIfam" id="NF004200">
    <property type="entry name" value="PRK05653.1-5"/>
    <property type="match status" value="1"/>
</dbReference>
<keyword evidence="8 14" id="KW-0443">Lipid metabolism</keyword>
<feature type="binding site" evidence="13">
    <location>
        <begin position="11"/>
        <end position="14"/>
    </location>
    <ligand>
        <name>NADP(+)</name>
        <dbReference type="ChEBI" id="CHEBI:58349"/>
    </ligand>
</feature>
<dbReference type="OrthoDB" id="9803333at2"/>
<dbReference type="GO" id="GO:0004316">
    <property type="term" value="F:3-oxoacyl-[acyl-carrier-protein] reductase (NADPH) activity"/>
    <property type="evidence" value="ECO:0007669"/>
    <property type="project" value="UniProtKB-UniRule"/>
</dbReference>
<feature type="domain" description="Ketoreductase" evidence="15">
    <location>
        <begin position="5"/>
        <end position="185"/>
    </location>
</feature>
<evidence type="ECO:0000256" key="1">
    <source>
        <dbReference type="ARBA" id="ARBA00002607"/>
    </source>
</evidence>
<dbReference type="GO" id="GO:0006633">
    <property type="term" value="P:fatty acid biosynthetic process"/>
    <property type="evidence" value="ECO:0007669"/>
    <property type="project" value="UniProtKB-UniPathway"/>
</dbReference>
<keyword evidence="17" id="KW-1185">Reference proteome</keyword>